<feature type="transmembrane region" description="Helical" evidence="1">
    <location>
        <begin position="492"/>
        <end position="511"/>
    </location>
</feature>
<keyword evidence="1" id="KW-1133">Transmembrane helix</keyword>
<reference evidence="3" key="1">
    <citation type="journal article" date="2021" name="PeerJ">
        <title>Extensive microbial diversity within the chicken gut microbiome revealed by metagenomics and culture.</title>
        <authorList>
            <person name="Gilroy R."/>
            <person name="Ravi A."/>
            <person name="Getino M."/>
            <person name="Pursley I."/>
            <person name="Horton D.L."/>
            <person name="Alikhan N.F."/>
            <person name="Baker D."/>
            <person name="Gharbi K."/>
            <person name="Hall N."/>
            <person name="Watson M."/>
            <person name="Adriaenssens E.M."/>
            <person name="Foster-Nyarko E."/>
            <person name="Jarju S."/>
            <person name="Secka A."/>
            <person name="Antonio M."/>
            <person name="Oren A."/>
            <person name="Chaudhuri R.R."/>
            <person name="La Ragione R."/>
            <person name="Hildebrand F."/>
            <person name="Pallen M.J."/>
        </authorList>
    </citation>
    <scope>NUCLEOTIDE SEQUENCE</scope>
    <source>
        <strain evidence="3">ChiGjej2B2-19336</strain>
    </source>
</reference>
<feature type="transmembrane region" description="Helical" evidence="1">
    <location>
        <begin position="149"/>
        <end position="169"/>
    </location>
</feature>
<evidence type="ECO:0000313" key="4">
    <source>
        <dbReference type="Proteomes" id="UP000698963"/>
    </source>
</evidence>
<feature type="transmembrane region" description="Helical" evidence="1">
    <location>
        <begin position="267"/>
        <end position="285"/>
    </location>
</feature>
<feature type="transmembrane region" description="Helical" evidence="1">
    <location>
        <begin position="384"/>
        <end position="401"/>
    </location>
</feature>
<reference evidence="3" key="2">
    <citation type="submission" date="2021-09" db="EMBL/GenBank/DDBJ databases">
        <authorList>
            <person name="Gilroy R."/>
        </authorList>
    </citation>
    <scope>NUCLEOTIDE SEQUENCE</scope>
    <source>
        <strain evidence="3">ChiGjej2B2-19336</strain>
    </source>
</reference>
<feature type="transmembrane region" description="Helical" evidence="1">
    <location>
        <begin position="460"/>
        <end position="480"/>
    </location>
</feature>
<proteinExistence type="predicted"/>
<sequence>MKVFLSFSDIAERPGLLIQITGAALVLAAAVCFFAWNWQALPQALRLVLPGACTILSLFAVPLAEARQKKPYAALALVTAALFTGLFWTSFGQIFQSGATARELCLAWAVSITPIFLLRPTAALWNLLILLLCIFAFSGPVLTLQDGAWTSHVLPLLLVSGAGCLIALLPPRSPRPYCLNAWLALPLAVLLATSTAVCSLNILFRFYQYAPSLPETAAASLALAIVFLLALYHRHALALCGVSLSLLILLNMLLFRTLENTHPYETAAVFTAVNIGFTFLLAMLLPKALSLKEHPRIHGVLTRIPSLTGGFLSALSLFLLSFFFFNEFSIRGHAMLQAGLVYMAGGMLLWRVRGKNMFLSVLASVLVSGGSLCFHIDLLGYSPTVLLASIWAAAVLIYLLMDYAPLRFSAVFWADITTLFILPSLLPANFPCSVTAFLLFFLPLFAATAGRFPRGFLRPASFACIFTLLFITPSFPPLTLSHISIFSLEKKIIISIAALNLAAQLGRMFTLHSEGKKAALWEYAVLVLLLIPVWYLSTLENLIALNLIAAGLGYSFPAVAGEPGTVRIKSDKTAVLFGIIQLSVGLLLFYYFSDLSFPAKTYYTGIPGMFLFCAGMWMGHRHCSPCRRKEESRNFCTPAMRPPLPFVLCGAILVVMFTTAVADRKALLREGDEMLLALVPKDPRAFMLGDYLALSYDMERQLSRKGEAPSCLPLTVDEKGVAHPSPDGIIKNSDCTGVPFPAVRVENAPLGGVSLRLPHRYYFEQGLAPLYAPAAFAILRCDKNNDCLLQGLADADKRPILAPHP</sequence>
<feature type="transmembrane region" description="Helical" evidence="1">
    <location>
        <begin position="71"/>
        <end position="88"/>
    </location>
</feature>
<feature type="domain" description="DUF2157" evidence="2">
    <location>
        <begin position="16"/>
        <end position="125"/>
    </location>
</feature>
<dbReference type="RefSeq" id="WP_304122631.1">
    <property type="nucleotide sequence ID" value="NZ_DYZA01000162.1"/>
</dbReference>
<feature type="transmembrane region" description="Helical" evidence="1">
    <location>
        <begin position="644"/>
        <end position="662"/>
    </location>
</feature>
<feature type="transmembrane region" description="Helical" evidence="1">
    <location>
        <begin position="518"/>
        <end position="536"/>
    </location>
</feature>
<organism evidence="3 4">
    <name type="scientific">Mailhella massiliensis</name>
    <dbReference type="NCBI Taxonomy" id="1903261"/>
    <lineage>
        <taxon>Bacteria</taxon>
        <taxon>Pseudomonadati</taxon>
        <taxon>Thermodesulfobacteriota</taxon>
        <taxon>Desulfovibrionia</taxon>
        <taxon>Desulfovibrionales</taxon>
        <taxon>Desulfovibrionaceae</taxon>
        <taxon>Mailhella</taxon>
    </lineage>
</organism>
<feature type="transmembrane region" description="Helical" evidence="1">
    <location>
        <begin position="573"/>
        <end position="592"/>
    </location>
</feature>
<dbReference type="AlphaFoldDB" id="A0A921DRX7"/>
<feature type="transmembrane region" description="Helical" evidence="1">
    <location>
        <begin position="44"/>
        <end position="64"/>
    </location>
</feature>
<evidence type="ECO:0000256" key="1">
    <source>
        <dbReference type="SAM" id="Phobius"/>
    </source>
</evidence>
<dbReference type="EMBL" id="DYZA01000162">
    <property type="protein sequence ID" value="HJD97581.1"/>
    <property type="molecule type" value="Genomic_DNA"/>
</dbReference>
<accession>A0A921DRX7</accession>
<feature type="transmembrane region" description="Helical" evidence="1">
    <location>
        <begin position="16"/>
        <end position="38"/>
    </location>
</feature>
<evidence type="ECO:0000259" key="2">
    <source>
        <dbReference type="Pfam" id="PF09925"/>
    </source>
</evidence>
<protein>
    <submittedName>
        <fullName evidence="3">GDYXXLXY domain-containing protein</fullName>
    </submittedName>
</protein>
<dbReference type="Pfam" id="PF09925">
    <property type="entry name" value="DUF2157"/>
    <property type="match status" value="1"/>
</dbReference>
<feature type="transmembrane region" description="Helical" evidence="1">
    <location>
        <begin position="330"/>
        <end position="350"/>
    </location>
</feature>
<gene>
    <name evidence="3" type="ORF">K8W16_08045</name>
</gene>
<feature type="transmembrane region" description="Helical" evidence="1">
    <location>
        <begin position="542"/>
        <end position="561"/>
    </location>
</feature>
<feature type="transmembrane region" description="Helical" evidence="1">
    <location>
        <begin position="124"/>
        <end position="143"/>
    </location>
</feature>
<evidence type="ECO:0000313" key="3">
    <source>
        <dbReference type="EMBL" id="HJD97581.1"/>
    </source>
</evidence>
<dbReference type="InterPro" id="IPR025833">
    <property type="entry name" value="GDYXXLXY"/>
</dbReference>
<feature type="transmembrane region" description="Helical" evidence="1">
    <location>
        <begin position="237"/>
        <end position="255"/>
    </location>
</feature>
<dbReference type="InterPro" id="IPR018677">
    <property type="entry name" value="DUF2157"/>
</dbReference>
<dbReference type="Pfam" id="PF14345">
    <property type="entry name" value="GDYXXLXY"/>
    <property type="match status" value="1"/>
</dbReference>
<comment type="caution">
    <text evidence="3">The sequence shown here is derived from an EMBL/GenBank/DDBJ whole genome shotgun (WGS) entry which is preliminary data.</text>
</comment>
<feature type="transmembrane region" description="Helical" evidence="1">
    <location>
        <begin position="181"/>
        <end position="204"/>
    </location>
</feature>
<feature type="transmembrane region" description="Helical" evidence="1">
    <location>
        <begin position="604"/>
        <end position="623"/>
    </location>
</feature>
<feature type="transmembrane region" description="Helical" evidence="1">
    <location>
        <begin position="216"/>
        <end position="232"/>
    </location>
</feature>
<keyword evidence="1" id="KW-0812">Transmembrane</keyword>
<dbReference type="Proteomes" id="UP000698963">
    <property type="component" value="Unassembled WGS sequence"/>
</dbReference>
<name>A0A921DRX7_9BACT</name>
<feature type="transmembrane region" description="Helical" evidence="1">
    <location>
        <begin position="306"/>
        <end position="324"/>
    </location>
</feature>
<keyword evidence="1" id="KW-0472">Membrane</keyword>